<dbReference type="InterPro" id="IPR033128">
    <property type="entry name" value="Adenylosuccin_syn_Lys_AS"/>
</dbReference>
<dbReference type="GO" id="GO:0005525">
    <property type="term" value="F:GTP binding"/>
    <property type="evidence" value="ECO:0007669"/>
    <property type="project" value="UniProtKB-UniRule"/>
</dbReference>
<gene>
    <name evidence="8 11" type="primary">purA</name>
    <name evidence="11" type="ORF">Lsha_0042</name>
</gene>
<dbReference type="Gene3D" id="3.90.170.10">
    <property type="entry name" value="Adenylosuccinate Synthetase, subunit A, domain 3"/>
    <property type="match status" value="1"/>
</dbReference>
<dbReference type="STRING" id="1122169.Lsha_0042"/>
<keyword evidence="8" id="KW-0963">Cytoplasm</keyword>
<feature type="active site" description="Proton acceptor" evidence="8">
    <location>
        <position position="14"/>
    </location>
</feature>
<feature type="binding site" description="in other chain" evidence="8">
    <location>
        <position position="225"/>
    </location>
    <ligand>
        <name>IMP</name>
        <dbReference type="ChEBI" id="CHEBI:58053"/>
        <note>ligand shared between dimeric partners</note>
    </ligand>
</feature>
<dbReference type="FunFam" id="1.10.300.10:FF:000001">
    <property type="entry name" value="Adenylosuccinate synthetase"/>
    <property type="match status" value="1"/>
</dbReference>
<comment type="caution">
    <text evidence="11">The sequence shown here is derived from an EMBL/GenBank/DDBJ whole genome shotgun (WGS) entry which is preliminary data.</text>
</comment>
<feature type="binding site" description="in other chain" evidence="8">
    <location>
        <begin position="39"/>
        <end position="42"/>
    </location>
    <ligand>
        <name>IMP</name>
        <dbReference type="ChEBI" id="CHEBI:58053"/>
        <note>ligand shared between dimeric partners</note>
    </ligand>
</feature>
<dbReference type="EC" id="6.3.4.4" evidence="8 10"/>
<dbReference type="InterPro" id="IPR027417">
    <property type="entry name" value="P-loop_NTPase"/>
</dbReference>
<keyword evidence="4 8" id="KW-0547">Nucleotide-binding</keyword>
<feature type="binding site" evidence="8">
    <location>
        <begin position="415"/>
        <end position="417"/>
    </location>
    <ligand>
        <name>GTP</name>
        <dbReference type="ChEBI" id="CHEBI:37565"/>
    </ligand>
</feature>
<keyword evidence="6 8" id="KW-0460">Magnesium</keyword>
<feature type="binding site" evidence="8">
    <location>
        <begin position="13"/>
        <end position="19"/>
    </location>
    <ligand>
        <name>GTP</name>
        <dbReference type="ChEBI" id="CHEBI:37565"/>
    </ligand>
</feature>
<dbReference type="Gene3D" id="1.10.300.10">
    <property type="entry name" value="Adenylosuccinate Synthetase, subunit A, domain 2"/>
    <property type="match status" value="1"/>
</dbReference>
<comment type="function">
    <text evidence="8">Plays an important role in the de novo pathway of purine nucleotide biosynthesis. Catalyzes the first committed step in the biosynthesis of AMP from IMP.</text>
</comment>
<dbReference type="InterPro" id="IPR042109">
    <property type="entry name" value="Adenylosuccinate_synth_dom1"/>
</dbReference>
<feature type="active site" evidence="9">
    <location>
        <position position="141"/>
    </location>
</feature>
<keyword evidence="2 8" id="KW-0436">Ligase</keyword>
<dbReference type="InterPro" id="IPR018220">
    <property type="entry name" value="Adenylosuccin_syn_GTP-bd"/>
</dbReference>
<evidence type="ECO:0000256" key="9">
    <source>
        <dbReference type="PROSITE-ProRule" id="PRU10134"/>
    </source>
</evidence>
<dbReference type="Gene3D" id="3.40.440.10">
    <property type="entry name" value="Adenylosuccinate Synthetase, subunit A, domain 1"/>
    <property type="match status" value="1"/>
</dbReference>
<comment type="cofactor">
    <cofactor evidence="8">
        <name>Mg(2+)</name>
        <dbReference type="ChEBI" id="CHEBI:18420"/>
    </cofactor>
    <text evidence="8">Binds 1 Mg(2+) ion per subunit.</text>
</comment>
<dbReference type="AlphaFoldDB" id="A0A0W0ZEP8"/>
<accession>A0A0W0ZEP8</accession>
<dbReference type="GO" id="GO:0044208">
    <property type="term" value="P:'de novo' AMP biosynthetic process"/>
    <property type="evidence" value="ECO:0007669"/>
    <property type="project" value="UniProtKB-UniRule"/>
</dbReference>
<keyword evidence="3 8" id="KW-0479">Metal-binding</keyword>
<dbReference type="PANTHER" id="PTHR11846">
    <property type="entry name" value="ADENYLOSUCCINATE SYNTHETASE"/>
    <property type="match status" value="1"/>
</dbReference>
<dbReference type="eggNOG" id="COG0104">
    <property type="taxonomic scope" value="Bacteria"/>
</dbReference>
<feature type="binding site" evidence="8">
    <location>
        <position position="14"/>
    </location>
    <ligand>
        <name>Mg(2+)</name>
        <dbReference type="ChEBI" id="CHEBI:18420"/>
    </ligand>
</feature>
<proteinExistence type="inferred from homology"/>
<dbReference type="InterPro" id="IPR042110">
    <property type="entry name" value="Adenylosuccinate_synth_dom2"/>
</dbReference>
<comment type="catalytic activity">
    <reaction evidence="8 10">
        <text>IMP + L-aspartate + GTP = N(6)-(1,2-dicarboxyethyl)-AMP + GDP + phosphate + 2 H(+)</text>
        <dbReference type="Rhea" id="RHEA:15753"/>
        <dbReference type="ChEBI" id="CHEBI:15378"/>
        <dbReference type="ChEBI" id="CHEBI:29991"/>
        <dbReference type="ChEBI" id="CHEBI:37565"/>
        <dbReference type="ChEBI" id="CHEBI:43474"/>
        <dbReference type="ChEBI" id="CHEBI:57567"/>
        <dbReference type="ChEBI" id="CHEBI:58053"/>
        <dbReference type="ChEBI" id="CHEBI:58189"/>
        <dbReference type="EC" id="6.3.4.4"/>
    </reaction>
</comment>
<evidence type="ECO:0000256" key="4">
    <source>
        <dbReference type="ARBA" id="ARBA00022741"/>
    </source>
</evidence>
<feature type="binding site" description="in other chain" evidence="8">
    <location>
        <position position="130"/>
    </location>
    <ligand>
        <name>IMP</name>
        <dbReference type="ChEBI" id="CHEBI:58053"/>
        <note>ligand shared between dimeric partners</note>
    </ligand>
</feature>
<dbReference type="SMART" id="SM00788">
    <property type="entry name" value="Adenylsucc_synt"/>
    <property type="match status" value="1"/>
</dbReference>
<dbReference type="Proteomes" id="UP000054600">
    <property type="component" value="Unassembled WGS sequence"/>
</dbReference>
<feature type="binding site" evidence="8">
    <location>
        <position position="306"/>
    </location>
    <ligand>
        <name>GTP</name>
        <dbReference type="ChEBI" id="CHEBI:37565"/>
    </ligand>
</feature>
<comment type="pathway">
    <text evidence="8 10">Purine metabolism; AMP biosynthesis via de novo pathway; AMP from IMP: step 1/2.</text>
</comment>
<evidence type="ECO:0000256" key="10">
    <source>
        <dbReference type="RuleBase" id="RU000520"/>
    </source>
</evidence>
<name>A0A0W0ZEP8_9GAMM</name>
<evidence type="ECO:0000256" key="5">
    <source>
        <dbReference type="ARBA" id="ARBA00022755"/>
    </source>
</evidence>
<dbReference type="GO" id="GO:0000287">
    <property type="term" value="F:magnesium ion binding"/>
    <property type="evidence" value="ECO:0007669"/>
    <property type="project" value="UniProtKB-UniRule"/>
</dbReference>
<comment type="similarity">
    <text evidence="8 10">Belongs to the adenylosuccinate synthetase family.</text>
</comment>
<feature type="binding site" evidence="8">
    <location>
        <position position="41"/>
    </location>
    <ligand>
        <name>Mg(2+)</name>
        <dbReference type="ChEBI" id="CHEBI:18420"/>
    </ligand>
</feature>
<dbReference type="RefSeq" id="WP_018576816.1">
    <property type="nucleotide sequence ID" value="NZ_KB892392.1"/>
</dbReference>
<keyword evidence="5 8" id="KW-0658">Purine biosynthesis</keyword>
<dbReference type="PANTHER" id="PTHR11846:SF0">
    <property type="entry name" value="ADENYLOSUCCINATE SYNTHETASE"/>
    <property type="match status" value="1"/>
</dbReference>
<dbReference type="OrthoDB" id="9807553at2"/>
<comment type="subcellular location">
    <subcellularLocation>
        <location evidence="8">Cytoplasm</location>
    </subcellularLocation>
</comment>
<evidence type="ECO:0000256" key="6">
    <source>
        <dbReference type="ARBA" id="ARBA00022842"/>
    </source>
</evidence>
<protein>
    <recommendedName>
        <fullName evidence="8 10">Adenylosuccinate synthetase</fullName>
        <shortName evidence="8">AMPSase</shortName>
        <shortName evidence="8">AdSS</shortName>
        <ecNumber evidence="8 10">6.3.4.4</ecNumber>
    </recommendedName>
    <alternativeName>
        <fullName evidence="8">IMP--aspartate ligase</fullName>
    </alternativeName>
</protein>
<evidence type="ECO:0000313" key="11">
    <source>
        <dbReference type="EMBL" id="KTD67511.1"/>
    </source>
</evidence>
<evidence type="ECO:0000256" key="1">
    <source>
        <dbReference type="ARBA" id="ARBA00011738"/>
    </source>
</evidence>
<dbReference type="CDD" id="cd03108">
    <property type="entry name" value="AdSS"/>
    <property type="match status" value="1"/>
</dbReference>
<reference evidence="11 12" key="1">
    <citation type="submission" date="2015-11" db="EMBL/GenBank/DDBJ databases">
        <title>Genomic analysis of 38 Legionella species identifies large and diverse effector repertoires.</title>
        <authorList>
            <person name="Burstein D."/>
            <person name="Amaro F."/>
            <person name="Zusman T."/>
            <person name="Lifshitz Z."/>
            <person name="Cohen O."/>
            <person name="Gilbert J.A."/>
            <person name="Pupko T."/>
            <person name="Shuman H.A."/>
            <person name="Segal G."/>
        </authorList>
    </citation>
    <scope>NUCLEOTIDE SEQUENCE [LARGE SCALE GENOMIC DNA]</scope>
    <source>
        <strain evidence="11 12">ATCC 49655</strain>
    </source>
</reference>
<comment type="subunit">
    <text evidence="1 8">Homodimer.</text>
</comment>
<dbReference type="SUPFAM" id="SSF52540">
    <property type="entry name" value="P-loop containing nucleoside triphosphate hydrolases"/>
    <property type="match status" value="1"/>
</dbReference>
<evidence type="ECO:0000256" key="7">
    <source>
        <dbReference type="ARBA" id="ARBA00023134"/>
    </source>
</evidence>
<feature type="binding site" evidence="8">
    <location>
        <position position="144"/>
    </location>
    <ligand>
        <name>IMP</name>
        <dbReference type="ChEBI" id="CHEBI:58053"/>
        <note>ligand shared between dimeric partners</note>
    </ligand>
</feature>
<dbReference type="PROSITE" id="PS01266">
    <property type="entry name" value="ADENYLOSUCCIN_SYN_1"/>
    <property type="match status" value="1"/>
</dbReference>
<keyword evidence="12" id="KW-1185">Reference proteome</keyword>
<feature type="binding site" evidence="8">
    <location>
        <begin position="41"/>
        <end position="43"/>
    </location>
    <ligand>
        <name>GTP</name>
        <dbReference type="ChEBI" id="CHEBI:37565"/>
    </ligand>
</feature>
<dbReference type="PROSITE" id="PS00513">
    <property type="entry name" value="ADENYLOSUCCIN_SYN_2"/>
    <property type="match status" value="1"/>
</dbReference>
<feature type="active site" description="Proton donor" evidence="8">
    <location>
        <position position="42"/>
    </location>
</feature>
<evidence type="ECO:0000256" key="3">
    <source>
        <dbReference type="ARBA" id="ARBA00022723"/>
    </source>
</evidence>
<feature type="binding site" description="in other chain" evidence="8">
    <location>
        <position position="304"/>
    </location>
    <ligand>
        <name>IMP</name>
        <dbReference type="ChEBI" id="CHEBI:58053"/>
        <note>ligand shared between dimeric partners</note>
    </ligand>
</feature>
<dbReference type="FunFam" id="3.90.170.10:FF:000001">
    <property type="entry name" value="Adenylosuccinate synthetase"/>
    <property type="match status" value="1"/>
</dbReference>
<evidence type="ECO:0000256" key="2">
    <source>
        <dbReference type="ARBA" id="ARBA00022598"/>
    </source>
</evidence>
<dbReference type="GO" id="GO:0005737">
    <property type="term" value="C:cytoplasm"/>
    <property type="evidence" value="ECO:0007669"/>
    <property type="project" value="UniProtKB-SubCell"/>
</dbReference>
<dbReference type="PATRIC" id="fig|1122169.6.peg.45"/>
<evidence type="ECO:0000256" key="8">
    <source>
        <dbReference type="HAMAP-Rule" id="MF_00011"/>
    </source>
</evidence>
<dbReference type="InterPro" id="IPR001114">
    <property type="entry name" value="Adenylosuccinate_synthetase"/>
</dbReference>
<dbReference type="NCBIfam" id="TIGR00184">
    <property type="entry name" value="purA"/>
    <property type="match status" value="1"/>
</dbReference>
<dbReference type="InterPro" id="IPR042111">
    <property type="entry name" value="Adenylosuccinate_synth_dom3"/>
</dbReference>
<feature type="binding site" description="in other chain" evidence="8">
    <location>
        <position position="240"/>
    </location>
    <ligand>
        <name>IMP</name>
        <dbReference type="ChEBI" id="CHEBI:58053"/>
        <note>ligand shared between dimeric partners</note>
    </ligand>
</feature>
<organism evidence="11 12">
    <name type="scientific">Legionella shakespearei DSM 23087</name>
    <dbReference type="NCBI Taxonomy" id="1122169"/>
    <lineage>
        <taxon>Bacteria</taxon>
        <taxon>Pseudomonadati</taxon>
        <taxon>Pseudomonadota</taxon>
        <taxon>Gammaproteobacteria</taxon>
        <taxon>Legionellales</taxon>
        <taxon>Legionellaceae</taxon>
        <taxon>Legionella</taxon>
    </lineage>
</organism>
<sequence length="432" mass="47431">MGKNVVILGTQWGDEGKGKIVDLLTQDAEVVVRYQGGHNAGHTLKINGVKTVLRLIPSGMLRPHVTCYIANGVVLSPQALLTEIKELEQQGVNVRERLRISLACPLILSNHVALDKAREVHMGHAAIGTTGRGIGPAYEDKIARRALKVGDLFHPERFAQKLTALLNYHNFILTQYYKQPAIELQPLLDEALVWAEELRSMVCDVSACLHEHRENGDNILFEGAQGVYLDIDHGTYPFVTSSNTCVGSVINGAGFGPKYIDYILGITKAYTTRVGGGPFPTELMDEVGKRIAERGQEFGAVTGRPRRCGWFDAALLKRSIELNSITGLCMTKLDVLDGLDVLRIAVGYKDSKGNLLSRPPQAADDFEGLTPVYEEMPGWQENTADVTNMDDLPANAKAYLQRIEDLLGIPVDMLSTGPERNSTIILRDPFSV</sequence>
<evidence type="ECO:0000313" key="12">
    <source>
        <dbReference type="Proteomes" id="UP000054600"/>
    </source>
</evidence>
<dbReference type="UniPathway" id="UPA00075">
    <property type="reaction ID" value="UER00335"/>
</dbReference>
<feature type="binding site" evidence="8">
    <location>
        <begin position="332"/>
        <end position="334"/>
    </location>
    <ligand>
        <name>GTP</name>
        <dbReference type="ChEBI" id="CHEBI:37565"/>
    </ligand>
</feature>
<keyword evidence="7 8" id="KW-0342">GTP-binding</keyword>
<dbReference type="Pfam" id="PF00709">
    <property type="entry name" value="Adenylsucc_synt"/>
    <property type="match status" value="1"/>
</dbReference>
<feature type="binding site" description="in other chain" evidence="8">
    <location>
        <begin position="14"/>
        <end position="17"/>
    </location>
    <ligand>
        <name>IMP</name>
        <dbReference type="ChEBI" id="CHEBI:58053"/>
        <note>ligand shared between dimeric partners</note>
    </ligand>
</feature>
<dbReference type="HAMAP" id="MF_00011">
    <property type="entry name" value="Adenylosucc_synth"/>
    <property type="match status" value="1"/>
</dbReference>
<dbReference type="NCBIfam" id="NF002223">
    <property type="entry name" value="PRK01117.1"/>
    <property type="match status" value="1"/>
</dbReference>
<feature type="binding site" evidence="8">
    <location>
        <begin position="300"/>
        <end position="306"/>
    </location>
    <ligand>
        <name>substrate</name>
    </ligand>
</feature>
<dbReference type="GO" id="GO:0046040">
    <property type="term" value="P:IMP metabolic process"/>
    <property type="evidence" value="ECO:0007669"/>
    <property type="project" value="TreeGrafter"/>
</dbReference>
<dbReference type="EMBL" id="LNYW01000002">
    <property type="protein sequence ID" value="KTD67511.1"/>
    <property type="molecule type" value="Genomic_DNA"/>
</dbReference>
<dbReference type="GO" id="GO:0004019">
    <property type="term" value="F:adenylosuccinate synthase activity"/>
    <property type="evidence" value="ECO:0007669"/>
    <property type="project" value="UniProtKB-UniRule"/>
</dbReference>